<organism evidence="13 14">
    <name type="scientific">Ecytonucleospora hepatopenaei</name>
    <dbReference type="NCBI Taxonomy" id="646526"/>
    <lineage>
        <taxon>Eukaryota</taxon>
        <taxon>Fungi</taxon>
        <taxon>Fungi incertae sedis</taxon>
        <taxon>Microsporidia</taxon>
        <taxon>Enterocytozoonidae</taxon>
        <taxon>Ecytonucleospora</taxon>
    </lineage>
</organism>
<evidence type="ECO:0000256" key="4">
    <source>
        <dbReference type="ARBA" id="ARBA00022776"/>
    </source>
</evidence>
<keyword evidence="4 10" id="KW-0498">Mitosis</keyword>
<keyword evidence="14" id="KW-1185">Reference proteome</keyword>
<evidence type="ECO:0000256" key="10">
    <source>
        <dbReference type="RuleBase" id="RU368072"/>
    </source>
</evidence>
<dbReference type="OrthoDB" id="7459479at2759"/>
<dbReference type="AlphaFoldDB" id="A0A1W0E5U8"/>
<gene>
    <name evidence="13" type="primary">NDC80</name>
    <name evidence="13" type="ORF">EHP00_93</name>
</gene>
<dbReference type="GO" id="GO:0051315">
    <property type="term" value="P:attachment of mitotic spindle microtubules to kinetochore"/>
    <property type="evidence" value="ECO:0007669"/>
    <property type="project" value="UniProtKB-UniRule"/>
</dbReference>
<sequence>MRRFSLTHTPRKSLGINNTTNRTVIHEDTKATRNVRDKVFQKECIQKITNFLTENKYEGNIALSNASTKDFQNILRFLIAFIDANLSSKFEEDVLFLIKTFKYTYSNEITKSQLVSVTPHALPSLIAMLAWLTDIINEVEGFENKKSMDSAFLEYCCKDYLMFMESEESKTGDDEFLEAIKEMYENESDDIEKLKEEIEVLENTLKETKEDFVEAEKLEKKKTKIMEEMKDLCEYGEQIKPKIEKNKENIGNIYLRIKELQTKIDTLDKEKSRLNNIISEQEINMTDINALTEEKSLLNKQLEKLKNEREKYTKNNLQFDSQIQNIKSRISFLSAECCNIRRMNSDEFLQNISEHENALNCARNTISDAEMQLTVLEEKLNELKIAYNDMEKEFSRHENKLSEFSQMYAYKKEQFEKNYEESLLKMDQQINDMVKLKLTSDYALQNSERELNNMKIEVDTLKTKLSTEKDIIERNLADLSNFIEVKEKVLFEIENEMHKLIKN</sequence>
<feature type="coiled-coil region" evidence="11">
    <location>
        <begin position="352"/>
        <end position="464"/>
    </location>
</feature>
<evidence type="ECO:0000256" key="8">
    <source>
        <dbReference type="ARBA" id="ARBA00023306"/>
    </source>
</evidence>
<keyword evidence="5 10" id="KW-0995">Kinetochore</keyword>
<dbReference type="Pfam" id="PF03801">
    <property type="entry name" value="Ndc80_HEC"/>
    <property type="match status" value="1"/>
</dbReference>
<dbReference type="EMBL" id="MNPJ01000019">
    <property type="protein sequence ID" value="OQS54588.1"/>
    <property type="molecule type" value="Genomic_DNA"/>
</dbReference>
<dbReference type="Proteomes" id="UP000192758">
    <property type="component" value="Unassembled WGS sequence"/>
</dbReference>
<comment type="subcellular location">
    <subcellularLocation>
        <location evidence="10">Chromosome</location>
        <location evidence="10">Centromere</location>
        <location evidence="10">Kinetochore</location>
    </subcellularLocation>
    <subcellularLocation>
        <location evidence="10">Nucleus</location>
    </subcellularLocation>
</comment>
<keyword evidence="9 10" id="KW-0137">Centromere</keyword>
<evidence type="ECO:0000256" key="6">
    <source>
        <dbReference type="ARBA" id="ARBA00023054"/>
    </source>
</evidence>
<dbReference type="InterPro" id="IPR055260">
    <property type="entry name" value="Ndc80_CH"/>
</dbReference>
<feature type="domain" description="Kinetochore protein Ndc80 CH" evidence="12">
    <location>
        <begin position="16"/>
        <end position="140"/>
    </location>
</feature>
<dbReference type="STRING" id="646526.A0A1W0E5U8"/>
<name>A0A1W0E5U8_9MICR</name>
<dbReference type="InterPro" id="IPR005550">
    <property type="entry name" value="Kinetochore_Ndc80"/>
</dbReference>
<dbReference type="GO" id="GO:0051301">
    <property type="term" value="P:cell division"/>
    <property type="evidence" value="ECO:0007669"/>
    <property type="project" value="UniProtKB-UniRule"/>
</dbReference>
<comment type="caution">
    <text evidence="13">The sequence shown here is derived from an EMBL/GenBank/DDBJ whole genome shotgun (WGS) entry which is preliminary data.</text>
</comment>
<evidence type="ECO:0000259" key="12">
    <source>
        <dbReference type="Pfam" id="PF03801"/>
    </source>
</evidence>
<evidence type="ECO:0000256" key="5">
    <source>
        <dbReference type="ARBA" id="ARBA00022838"/>
    </source>
</evidence>
<keyword evidence="2 10" id="KW-0158">Chromosome</keyword>
<evidence type="ECO:0000256" key="3">
    <source>
        <dbReference type="ARBA" id="ARBA00022618"/>
    </source>
</evidence>
<proteinExistence type="inferred from homology"/>
<evidence type="ECO:0000256" key="1">
    <source>
        <dbReference type="ARBA" id="ARBA00007050"/>
    </source>
</evidence>
<protein>
    <recommendedName>
        <fullName evidence="10">Kinetochore protein NDC80</fullName>
    </recommendedName>
</protein>
<keyword evidence="8 10" id="KW-0131">Cell cycle</keyword>
<evidence type="ECO:0000256" key="9">
    <source>
        <dbReference type="ARBA" id="ARBA00023328"/>
    </source>
</evidence>
<dbReference type="PANTHER" id="PTHR10643:SF2">
    <property type="entry name" value="KINETOCHORE PROTEIN NDC80 HOMOLOG"/>
    <property type="match status" value="1"/>
</dbReference>
<accession>A0A1W0E5U8</accession>
<comment type="similarity">
    <text evidence="1 10">Belongs to the NDC80/HEC1 family.</text>
</comment>
<reference evidence="13 14" key="1">
    <citation type="journal article" date="2017" name="Environ. Microbiol.">
        <title>Decay of the glycolytic pathway and adaptation to intranuclear parasitism within Enterocytozoonidae microsporidia.</title>
        <authorList>
            <person name="Wiredu Boakye D."/>
            <person name="Jaroenlak P."/>
            <person name="Prachumwat A."/>
            <person name="Williams T.A."/>
            <person name="Bateman K.S."/>
            <person name="Itsathitphaisarn O."/>
            <person name="Sritunyalucksana K."/>
            <person name="Paszkiewicz K.H."/>
            <person name="Moore K.A."/>
            <person name="Stentiford G.D."/>
            <person name="Williams B.A."/>
        </authorList>
    </citation>
    <scope>NUCLEOTIDE SEQUENCE [LARGE SCALE GENOMIC DNA]</scope>
    <source>
        <strain evidence="13 14">TH1</strain>
    </source>
</reference>
<dbReference type="PANTHER" id="PTHR10643">
    <property type="entry name" value="KINETOCHORE PROTEIN NDC80"/>
    <property type="match status" value="1"/>
</dbReference>
<comment type="subunit">
    <text evidence="10">Component of the NDC80 complex.</text>
</comment>
<keyword evidence="3 10" id="KW-0132">Cell division</keyword>
<evidence type="ECO:0000256" key="11">
    <source>
        <dbReference type="SAM" id="Coils"/>
    </source>
</evidence>
<dbReference type="InterPro" id="IPR038273">
    <property type="entry name" value="Ndc80_sf"/>
</dbReference>
<evidence type="ECO:0000256" key="7">
    <source>
        <dbReference type="ARBA" id="ARBA00023242"/>
    </source>
</evidence>
<keyword evidence="6 11" id="KW-0175">Coiled coil</keyword>
<dbReference type="GO" id="GO:0031262">
    <property type="term" value="C:Ndc80 complex"/>
    <property type="evidence" value="ECO:0007669"/>
    <property type="project" value="UniProtKB-UniRule"/>
</dbReference>
<keyword evidence="7 10" id="KW-0539">Nucleus</keyword>
<dbReference type="VEuPathDB" id="MicrosporidiaDB:EHP00_93"/>
<evidence type="ECO:0000313" key="13">
    <source>
        <dbReference type="EMBL" id="OQS54588.1"/>
    </source>
</evidence>
<evidence type="ECO:0000313" key="14">
    <source>
        <dbReference type="Proteomes" id="UP000192758"/>
    </source>
</evidence>
<dbReference type="Gene3D" id="1.10.418.30">
    <property type="entry name" value="Ncd80 complex, Ncd80 subunit"/>
    <property type="match status" value="1"/>
</dbReference>
<dbReference type="GO" id="GO:0005634">
    <property type="term" value="C:nucleus"/>
    <property type="evidence" value="ECO:0007669"/>
    <property type="project" value="UniProtKB-SubCell"/>
</dbReference>
<evidence type="ECO:0000256" key="2">
    <source>
        <dbReference type="ARBA" id="ARBA00022454"/>
    </source>
</evidence>
<feature type="coiled-coil region" evidence="11">
    <location>
        <begin position="177"/>
        <end position="322"/>
    </location>
</feature>
<comment type="function">
    <text evidence="10">Acts as a component of the essential kinetochore-associated NDC80 complex, which is required for chromosome segregation and spindle checkpoint activity.</text>
</comment>